<dbReference type="EMBL" id="QGKM01000004">
    <property type="protein sequence ID" value="PWR00406.1"/>
    <property type="molecule type" value="Genomic_DNA"/>
</dbReference>
<dbReference type="PANTHER" id="PTHR43023:SF6">
    <property type="entry name" value="INTERMEMBRANE PHOSPHOLIPID TRANSPORT SYSTEM ATP-BINDING PROTEIN MLAF"/>
    <property type="match status" value="1"/>
</dbReference>
<comment type="caution">
    <text evidence="5">The sequence shown here is derived from an EMBL/GenBank/DDBJ whole genome shotgun (WGS) entry which is preliminary data.</text>
</comment>
<keyword evidence="1" id="KW-0813">Transport</keyword>
<dbReference type="GO" id="GO:0016887">
    <property type="term" value="F:ATP hydrolysis activity"/>
    <property type="evidence" value="ECO:0007669"/>
    <property type="project" value="InterPro"/>
</dbReference>
<dbReference type="Pfam" id="PF00005">
    <property type="entry name" value="ABC_tran"/>
    <property type="match status" value="1"/>
</dbReference>
<name>A0A317CP36_9GAMM</name>
<evidence type="ECO:0000313" key="5">
    <source>
        <dbReference type="EMBL" id="PWR00406.1"/>
    </source>
</evidence>
<sequence>MVTQAYIEIKDLTFARGQRQIFDGINLEIPQGAITAVMGPSGCGKTTLLRHIGGQLQADSGSVSVAGVQMNGLSRSELFALRKQMGMLFQSGALLTDLNVFENVAFPVREHYQFDESMVRDIVLMKLEIVGLRGAAQLMPSELSGGMARRVALARAIVLDPALMMYDEPFTGLDPITLGNIVTLIRSLSKSLGITSILVSHDINESLSIADYLCVLAEGKVVAQGPVEVVKATASPWLKQFLTGSTEGPVDFHYPATSRANDFHLEAKS</sequence>
<dbReference type="InterPro" id="IPR017871">
    <property type="entry name" value="ABC_transporter-like_CS"/>
</dbReference>
<keyword evidence="2" id="KW-0547">Nucleotide-binding</keyword>
<reference evidence="5 6" key="1">
    <citation type="submission" date="2018-05" db="EMBL/GenBank/DDBJ databases">
        <title>Leucothrix arctica sp. nov., isolated from Arctic seawater.</title>
        <authorList>
            <person name="Choi A."/>
            <person name="Baek K."/>
        </authorList>
    </citation>
    <scope>NUCLEOTIDE SEQUENCE [LARGE SCALE GENOMIC DNA]</scope>
    <source>
        <strain evidence="5 6">JCM 18388</strain>
    </source>
</reference>
<evidence type="ECO:0000259" key="4">
    <source>
        <dbReference type="PROSITE" id="PS50893"/>
    </source>
</evidence>
<accession>A0A317CP36</accession>
<organism evidence="5 6">
    <name type="scientific">Leucothrix pacifica</name>
    <dbReference type="NCBI Taxonomy" id="1247513"/>
    <lineage>
        <taxon>Bacteria</taxon>
        <taxon>Pseudomonadati</taxon>
        <taxon>Pseudomonadota</taxon>
        <taxon>Gammaproteobacteria</taxon>
        <taxon>Thiotrichales</taxon>
        <taxon>Thiotrichaceae</taxon>
        <taxon>Leucothrix</taxon>
    </lineage>
</organism>
<dbReference type="PROSITE" id="PS50893">
    <property type="entry name" value="ABC_TRANSPORTER_2"/>
    <property type="match status" value="1"/>
</dbReference>
<dbReference type="GO" id="GO:0005524">
    <property type="term" value="F:ATP binding"/>
    <property type="evidence" value="ECO:0007669"/>
    <property type="project" value="UniProtKB-KW"/>
</dbReference>
<dbReference type="PROSITE" id="PS00211">
    <property type="entry name" value="ABC_TRANSPORTER_1"/>
    <property type="match status" value="1"/>
</dbReference>
<dbReference type="SMART" id="SM00382">
    <property type="entry name" value="AAA"/>
    <property type="match status" value="1"/>
</dbReference>
<dbReference type="PANTHER" id="PTHR43023">
    <property type="entry name" value="PROTEIN TRIGALACTOSYLDIACYLGLYCEROL 3, CHLOROPLASTIC"/>
    <property type="match status" value="1"/>
</dbReference>
<protein>
    <submittedName>
        <fullName evidence="5">Phospholipid ABC transporter ATP-binding protein MlaF</fullName>
    </submittedName>
</protein>
<dbReference type="InterPro" id="IPR027417">
    <property type="entry name" value="P-loop_NTPase"/>
</dbReference>
<evidence type="ECO:0000256" key="2">
    <source>
        <dbReference type="ARBA" id="ARBA00022741"/>
    </source>
</evidence>
<dbReference type="Proteomes" id="UP000245539">
    <property type="component" value="Unassembled WGS sequence"/>
</dbReference>
<dbReference type="SUPFAM" id="SSF52540">
    <property type="entry name" value="P-loop containing nucleoside triphosphate hydrolases"/>
    <property type="match status" value="1"/>
</dbReference>
<gene>
    <name evidence="5" type="ORF">DKW60_02315</name>
</gene>
<dbReference type="OrthoDB" id="9802264at2"/>
<evidence type="ECO:0000256" key="1">
    <source>
        <dbReference type="ARBA" id="ARBA00022448"/>
    </source>
</evidence>
<proteinExistence type="predicted"/>
<dbReference type="InterPro" id="IPR003439">
    <property type="entry name" value="ABC_transporter-like_ATP-bd"/>
</dbReference>
<dbReference type="CDD" id="cd03261">
    <property type="entry name" value="ABC_Org_Solvent_Resistant"/>
    <property type="match status" value="1"/>
</dbReference>
<evidence type="ECO:0000256" key="3">
    <source>
        <dbReference type="ARBA" id="ARBA00022840"/>
    </source>
</evidence>
<keyword evidence="3 5" id="KW-0067">ATP-binding</keyword>
<keyword evidence="6" id="KW-1185">Reference proteome</keyword>
<dbReference type="InterPro" id="IPR003593">
    <property type="entry name" value="AAA+_ATPase"/>
</dbReference>
<feature type="domain" description="ABC transporter" evidence="4">
    <location>
        <begin position="7"/>
        <end position="242"/>
    </location>
</feature>
<dbReference type="Gene3D" id="3.40.50.300">
    <property type="entry name" value="P-loop containing nucleotide triphosphate hydrolases"/>
    <property type="match status" value="1"/>
</dbReference>
<evidence type="ECO:0000313" key="6">
    <source>
        <dbReference type="Proteomes" id="UP000245539"/>
    </source>
</evidence>
<dbReference type="AlphaFoldDB" id="A0A317CP36"/>